<keyword evidence="9" id="KW-0106">Calcium</keyword>
<feature type="domain" description="SMP-LTD" evidence="17">
    <location>
        <begin position="81"/>
        <end position="267"/>
    </location>
</feature>
<dbReference type="PANTHER" id="PTHR33447">
    <property type="entry name" value="GLUTATHIONE GAMMA-GLUTAMYLCYSTEINYLTRANSFERASE"/>
    <property type="match status" value="1"/>
</dbReference>
<reference evidence="18" key="1">
    <citation type="submission" date="2021-02" db="EMBL/GenBank/DDBJ databases">
        <authorList>
            <person name="Dougan E. K."/>
            <person name="Rhodes N."/>
            <person name="Thang M."/>
            <person name="Chan C."/>
        </authorList>
    </citation>
    <scope>NUCLEOTIDE SEQUENCE</scope>
</reference>
<dbReference type="SMART" id="SM00239">
    <property type="entry name" value="C2"/>
    <property type="match status" value="1"/>
</dbReference>
<evidence type="ECO:0000256" key="11">
    <source>
        <dbReference type="ARBA" id="ARBA00023055"/>
    </source>
</evidence>
<protein>
    <recommendedName>
        <fullName evidence="2">glutathione gamma-glutamylcysteinyltransferase</fullName>
        <ecNumber evidence="2">2.3.2.15</ecNumber>
    </recommendedName>
</protein>
<evidence type="ECO:0000256" key="10">
    <source>
        <dbReference type="ARBA" id="ARBA00022989"/>
    </source>
</evidence>
<evidence type="ECO:0000256" key="7">
    <source>
        <dbReference type="ARBA" id="ARBA00022723"/>
    </source>
</evidence>
<keyword evidence="12" id="KW-0446">Lipid-binding</keyword>
<keyword evidence="5" id="KW-0808">Transferase</keyword>
<dbReference type="EC" id="2.3.2.15" evidence="2"/>
<keyword evidence="11" id="KW-0445">Lipid transport</keyword>
<evidence type="ECO:0000256" key="3">
    <source>
        <dbReference type="ARBA" id="ARBA00022448"/>
    </source>
</evidence>
<evidence type="ECO:0000259" key="17">
    <source>
        <dbReference type="PROSITE" id="PS51847"/>
    </source>
</evidence>
<keyword evidence="10" id="KW-1133">Transmembrane helix</keyword>
<dbReference type="Gene3D" id="3.90.70.30">
    <property type="entry name" value="Phytochelatin synthase, N-terminal domain"/>
    <property type="match status" value="1"/>
</dbReference>
<dbReference type="GO" id="GO:0016020">
    <property type="term" value="C:membrane"/>
    <property type="evidence" value="ECO:0007669"/>
    <property type="project" value="UniProtKB-SubCell"/>
</dbReference>
<evidence type="ECO:0000256" key="13">
    <source>
        <dbReference type="ARBA" id="ARBA00023136"/>
    </source>
</evidence>
<dbReference type="InterPro" id="IPR000008">
    <property type="entry name" value="C2_dom"/>
</dbReference>
<dbReference type="GO" id="GO:0008289">
    <property type="term" value="F:lipid binding"/>
    <property type="evidence" value="ECO:0007669"/>
    <property type="project" value="UniProtKB-KW"/>
</dbReference>
<evidence type="ECO:0000256" key="12">
    <source>
        <dbReference type="ARBA" id="ARBA00023121"/>
    </source>
</evidence>
<dbReference type="EMBL" id="CAJNJA010064720">
    <property type="protein sequence ID" value="CAE7883922.1"/>
    <property type="molecule type" value="Genomic_DNA"/>
</dbReference>
<comment type="caution">
    <text evidence="18">The sequence shown here is derived from an EMBL/GenBank/DDBJ whole genome shotgun (WGS) entry which is preliminary data.</text>
</comment>
<evidence type="ECO:0000256" key="9">
    <source>
        <dbReference type="ARBA" id="ARBA00022837"/>
    </source>
</evidence>
<dbReference type="InterPro" id="IPR038156">
    <property type="entry name" value="PCS_N_sf"/>
</dbReference>
<evidence type="ECO:0000313" key="19">
    <source>
        <dbReference type="Proteomes" id="UP000601435"/>
    </source>
</evidence>
<proteinExistence type="predicted"/>
<dbReference type="Pfam" id="PF00168">
    <property type="entry name" value="C2"/>
    <property type="match status" value="1"/>
</dbReference>
<dbReference type="GO" id="GO:0046872">
    <property type="term" value="F:metal ion binding"/>
    <property type="evidence" value="ECO:0007669"/>
    <property type="project" value="UniProtKB-KW"/>
</dbReference>
<dbReference type="PROSITE" id="PS50004">
    <property type="entry name" value="C2"/>
    <property type="match status" value="1"/>
</dbReference>
<dbReference type="GO" id="GO:0012505">
    <property type="term" value="C:endomembrane system"/>
    <property type="evidence" value="ECO:0007669"/>
    <property type="project" value="UniProtKB-ARBA"/>
</dbReference>
<dbReference type="InterPro" id="IPR031468">
    <property type="entry name" value="SMP_LBD"/>
</dbReference>
<dbReference type="GO" id="GO:0010273">
    <property type="term" value="P:detoxification of copper ion"/>
    <property type="evidence" value="ECO:0007669"/>
    <property type="project" value="TreeGrafter"/>
</dbReference>
<keyword evidence="19" id="KW-1185">Reference proteome</keyword>
<evidence type="ECO:0000256" key="8">
    <source>
        <dbReference type="ARBA" id="ARBA00022737"/>
    </source>
</evidence>
<evidence type="ECO:0000256" key="2">
    <source>
        <dbReference type="ARBA" id="ARBA00012468"/>
    </source>
</evidence>
<comment type="subcellular location">
    <subcellularLocation>
        <location evidence="1">Membrane</location>
    </subcellularLocation>
</comment>
<sequence length="1095" mass="119327">MKLAGGVFASNVPRLLLAAAISASRPSICRDRSRFLSSQPLILEVDRVRFDPRFGMELSLQVQAAPGGEAQETPSGNSTADFAEVSLLNTAVQEMWPEITSFIRTVLKETVEEAIQTRVPWFLSSLGFGRISFGDSALKVEELNVERTTQTSHKDGEVRSFKVSSLVAWDADVDVALTAPTAVLSAEHVLVNGRLDVCLQHILPRPPFFTGITFYFADLPKVALTLEGTVMGLRVSLAWLEKLLADIIQKQLAEQIVLPTVATVLLDITNEDAWFEAGGVVPEGVMTVCVHGARGLAAKDVALPFGLSRPSSDPYCLVAVGGKPFRTPTRPQNLNPQWSEAEGTHKFLVYSLTEQFLTVDLYDENPYIEDTFLGSVCSAASDVVKMSCSMAARRLPKERPLASFVSAALLLLWCILVSGPLLNVMAAAPTSPTARTFHRRPLPEPAIAFSSSQGQVLFTEALAAGGMGCFFRLIEQFHTQAEPAYCGLGTLAMVLNALGVDPGRKWKGPWRWFSEDLLDCCEPLEVVCLARCNGAQVDAHRVDEADVTEEDFRKAVTASCETDPGCGCSGVVVVSYSRKLLGQTGDGHYSPIGGYHRASDQVLILDVARFKYPPHWVPMSLLWEAMQRTDAETGRSRGFMVLRSKEALKESCLQLVWKTDSEEAVTDCWTMVGVLQSFSRALLSEPLPEEGVAAEILKRALRFIDSSAMPLEVACKVFDASTEEPCAAKRKACFEAHQALAEVVEKLDKALGTRCLNSCMPVCPEGACETLKGAVFTAANVMAIDLNMWQKVLVEGACAEQAGPDPHSSQARLAEAAWKELKLLLSDMPANLQHEIELLRGQWADLLTAREDMRAEKADGRELELTGPGAQGTLRLSTGYAELKLDDFNLRHQLRALDGTLPQAAAFVVLVGIDCCTFPDEPVEEDAKKRGSFLCKVTCEEHEQAFRSRTGRKQGRYGATAWWRLDSEQSSLSAPSPAGAEEDEDCLTAHFQSTFTHMLLADPRSVVCHIKLEKRGGLPGVGNVVGEVDFPVYRLIHASANTSKAVLRVGPAQLSVLAQLRATEANDSSTSRTFNEFASGGVEGRHEVLPRPPKT</sequence>
<feature type="domain" description="Peptidase C83" evidence="16">
    <location>
        <begin position="432"/>
        <end position="647"/>
    </location>
</feature>
<dbReference type="PROSITE" id="PS51443">
    <property type="entry name" value="PCS"/>
    <property type="match status" value="1"/>
</dbReference>
<keyword evidence="13" id="KW-0472">Membrane</keyword>
<evidence type="ECO:0000256" key="1">
    <source>
        <dbReference type="ARBA" id="ARBA00004370"/>
    </source>
</evidence>
<keyword evidence="6" id="KW-0812">Transmembrane</keyword>
<dbReference type="GO" id="GO:0098849">
    <property type="term" value="P:cellular detoxification of cadmium ion"/>
    <property type="evidence" value="ECO:0007669"/>
    <property type="project" value="TreeGrafter"/>
</dbReference>
<dbReference type="SUPFAM" id="SSF49562">
    <property type="entry name" value="C2 domain (Calcium/lipid-binding domain, CaLB)"/>
    <property type="match status" value="1"/>
</dbReference>
<dbReference type="Proteomes" id="UP000601435">
    <property type="component" value="Unassembled WGS sequence"/>
</dbReference>
<keyword evidence="7" id="KW-0479">Metal-binding</keyword>
<feature type="domain" description="C2" evidence="15">
    <location>
        <begin position="260"/>
        <end position="397"/>
    </location>
</feature>
<dbReference type="Gene3D" id="2.60.40.150">
    <property type="entry name" value="C2 domain"/>
    <property type="match status" value="1"/>
</dbReference>
<name>A0A813AXR7_9DINO</name>
<dbReference type="GO" id="GO:0006869">
    <property type="term" value="P:lipid transport"/>
    <property type="evidence" value="ECO:0007669"/>
    <property type="project" value="UniProtKB-KW"/>
</dbReference>
<dbReference type="Pfam" id="PF17047">
    <property type="entry name" value="SMP_LBD"/>
    <property type="match status" value="1"/>
</dbReference>
<dbReference type="FunFam" id="3.90.70.30:FF:000001">
    <property type="entry name" value="Glutathione gamma-glutamylcysteinyltransferase 1"/>
    <property type="match status" value="1"/>
</dbReference>
<evidence type="ECO:0000256" key="4">
    <source>
        <dbReference type="ARBA" id="ARBA00022539"/>
    </source>
</evidence>
<evidence type="ECO:0000313" key="18">
    <source>
        <dbReference type="EMBL" id="CAE7883922.1"/>
    </source>
</evidence>
<dbReference type="InterPro" id="IPR007719">
    <property type="entry name" value="PCS_N"/>
</dbReference>
<organism evidence="18 19">
    <name type="scientific">Symbiodinium necroappetens</name>
    <dbReference type="NCBI Taxonomy" id="1628268"/>
    <lineage>
        <taxon>Eukaryota</taxon>
        <taxon>Sar</taxon>
        <taxon>Alveolata</taxon>
        <taxon>Dinophyceae</taxon>
        <taxon>Suessiales</taxon>
        <taxon>Symbiodiniaceae</taxon>
        <taxon>Symbiodinium</taxon>
    </lineage>
</organism>
<evidence type="ECO:0000256" key="6">
    <source>
        <dbReference type="ARBA" id="ARBA00022692"/>
    </source>
</evidence>
<evidence type="ECO:0000256" key="5">
    <source>
        <dbReference type="ARBA" id="ARBA00022679"/>
    </source>
</evidence>
<dbReference type="PROSITE" id="PS51847">
    <property type="entry name" value="SMP"/>
    <property type="match status" value="1"/>
</dbReference>
<gene>
    <name evidence="18" type="primary">PCS1</name>
    <name evidence="18" type="ORF">SNEC2469_LOCUS29123</name>
</gene>
<evidence type="ECO:0000259" key="16">
    <source>
        <dbReference type="PROSITE" id="PS51443"/>
    </source>
</evidence>
<feature type="region of interest" description="Disordered" evidence="14">
    <location>
        <begin position="1069"/>
        <end position="1095"/>
    </location>
</feature>
<keyword evidence="4" id="KW-0104">Cadmium</keyword>
<dbReference type="InterPro" id="IPR035892">
    <property type="entry name" value="C2_domain_sf"/>
</dbReference>
<accession>A0A813AXR7</accession>
<dbReference type="InterPro" id="IPR039010">
    <property type="entry name" value="Synaptotagmin_SMP"/>
</dbReference>
<keyword evidence="8" id="KW-0677">Repeat</keyword>
<dbReference type="GO" id="GO:0005737">
    <property type="term" value="C:cytoplasm"/>
    <property type="evidence" value="ECO:0007669"/>
    <property type="project" value="UniProtKB-ARBA"/>
</dbReference>
<dbReference type="OrthoDB" id="448954at2759"/>
<dbReference type="InterPro" id="IPR038765">
    <property type="entry name" value="Papain-like_cys_pep_sf"/>
</dbReference>
<evidence type="ECO:0000259" key="15">
    <source>
        <dbReference type="PROSITE" id="PS50004"/>
    </source>
</evidence>
<dbReference type="GO" id="GO:0016756">
    <property type="term" value="F:glutathione gamma-glutamylcysteinyltransferase activity"/>
    <property type="evidence" value="ECO:0007669"/>
    <property type="project" value="UniProtKB-EC"/>
</dbReference>
<evidence type="ECO:0000256" key="14">
    <source>
        <dbReference type="SAM" id="MobiDB-lite"/>
    </source>
</evidence>
<dbReference type="AlphaFoldDB" id="A0A813AXR7"/>
<keyword evidence="3" id="KW-0813">Transport</keyword>
<dbReference type="Pfam" id="PF05023">
    <property type="entry name" value="Phytochelatin"/>
    <property type="match status" value="1"/>
</dbReference>
<dbReference type="GO" id="GO:0046938">
    <property type="term" value="P:phytochelatin biosynthetic process"/>
    <property type="evidence" value="ECO:0007669"/>
    <property type="project" value="InterPro"/>
</dbReference>
<dbReference type="InterPro" id="IPR040409">
    <property type="entry name" value="PCS-like"/>
</dbReference>
<dbReference type="PANTHER" id="PTHR33447:SF2">
    <property type="entry name" value="GLUTATHIONE GAMMA-GLUTAMYLCYSTEINYLTRANSFERASE"/>
    <property type="match status" value="1"/>
</dbReference>
<dbReference type="SUPFAM" id="SSF54001">
    <property type="entry name" value="Cysteine proteinases"/>
    <property type="match status" value="1"/>
</dbReference>